<dbReference type="AlphaFoldDB" id="L9L797"/>
<organism evidence="3 4">
    <name type="scientific">Tupaia chinensis</name>
    <name type="common">Chinese tree shrew</name>
    <name type="synonym">Tupaia belangeri chinensis</name>
    <dbReference type="NCBI Taxonomy" id="246437"/>
    <lineage>
        <taxon>Eukaryota</taxon>
        <taxon>Metazoa</taxon>
        <taxon>Chordata</taxon>
        <taxon>Craniata</taxon>
        <taxon>Vertebrata</taxon>
        <taxon>Euteleostomi</taxon>
        <taxon>Mammalia</taxon>
        <taxon>Eutheria</taxon>
        <taxon>Euarchontoglires</taxon>
        <taxon>Scandentia</taxon>
        <taxon>Tupaiidae</taxon>
        <taxon>Tupaia</taxon>
    </lineage>
</organism>
<evidence type="ECO:0000313" key="4">
    <source>
        <dbReference type="Proteomes" id="UP000011518"/>
    </source>
</evidence>
<feature type="signal peptide" evidence="1">
    <location>
        <begin position="1"/>
        <end position="19"/>
    </location>
</feature>
<dbReference type="InterPro" id="IPR017942">
    <property type="entry name" value="Lipid-bd_serum_glycop_N"/>
</dbReference>
<dbReference type="EMBL" id="KB320526">
    <property type="protein sequence ID" value="ELW69557.1"/>
    <property type="molecule type" value="Genomic_DNA"/>
</dbReference>
<evidence type="ECO:0000259" key="2">
    <source>
        <dbReference type="Pfam" id="PF01273"/>
    </source>
</evidence>
<dbReference type="eggNOG" id="ENOG502RN4I">
    <property type="taxonomic scope" value="Eukaryota"/>
</dbReference>
<gene>
    <name evidence="3" type="ORF">TREES_T100008628</name>
</gene>
<dbReference type="InterPro" id="IPR017943">
    <property type="entry name" value="Bactericidal_perm-incr_a/b_dom"/>
</dbReference>
<dbReference type="Pfam" id="PF01273">
    <property type="entry name" value="LBP_BPI_CETP"/>
    <property type="match status" value="1"/>
</dbReference>
<dbReference type="GO" id="GO:0007608">
    <property type="term" value="P:sensory perception of smell"/>
    <property type="evidence" value="ECO:0007669"/>
    <property type="project" value="InterPro"/>
</dbReference>
<sequence>MLLLWALLLCWRLPPQAQGEAQHLLFLRISKTQLKTDISDLLSEHHVLDRLVKMPVTGAAGEGVSVLDHLPFINGGLVKRSSGLNLSLVGDLLSGKTVPELGVLLGTGGLVIEDAQGPEVTLEVLSDSLLQVTLRCKLYLSLQKILRLEVIKNIRIGVRLEQTGNKTQVAFEECHTPPGCLSIKLLEQMGPVLVNEMKSVTSVLDQALPYLLQKIVCPLATNLLNLVLEDLLHVVLPPSFSGPDDFQYFVTTTEFTEEAILMKVQFITPCGPHRRTARPRYLAPQSLPRLAQGSMADLGFGLEVFNDILSCLYTSKEIHVDPRDPTAGDLMQLLSPRELEPGPQPSHQSRGSVGMTISTPEPPTVHPEGHTAMISQLGSVVLLGPSNSSSTSVSWVPGLEVLLPELMKEILRGMTFPLPYIKGISFNQAQMSLSKVCAKEKALPEMHMGGIGPKMLTHWALAVILVVQAGALDLLTGDILPSLRTLPNVNTLTQLKPLDIPSSIASSPKNSLPRKRAVDTTTKNKCGTVVQFFMSSGKVIDHLKTSMPEKIEQMIKCEKVGLAGLVGETLNLVGNSNLLSVINMDSPLDALGGLGGVLGKGGSSKLPKLPKLPELPLTSLTSGILGGVADQGILDSLPLGAKNTVNELSGALDLQKPLNGVTNKVNELQESGSNLVENSLQSDIVKKPVAGLLGDIKLEELLLGLKLSKVSVENVNTSMTTEGINVFADFSAFISADGLAGTVVQLLKFSVHGQITLNLGIPTNGTQCVNFQIQGKDVSVNKVTLGLEKELLGALPVPSLLPLNDIVSQVLTVKINGKADIHLQDHKAPVPGSHLPSGPKNANTSLTLSHMMLKTIVTEAAKNSSVKLNDVEAHMYKITYSFHQDNTAHVFYQTELKKDGQNFANGETKEEVQKVLVAVLQKFFAIVLEGSSGSKLNRAHLKPGNVPV</sequence>
<dbReference type="SUPFAM" id="SSF55394">
    <property type="entry name" value="Bactericidal permeability-increasing protein, BPI"/>
    <property type="match status" value="1"/>
</dbReference>
<proteinExistence type="predicted"/>
<dbReference type="Proteomes" id="UP000011518">
    <property type="component" value="Unassembled WGS sequence"/>
</dbReference>
<accession>L9L797</accession>
<reference evidence="4" key="2">
    <citation type="journal article" date="2013" name="Nat. Commun.">
        <title>Genome of the Chinese tree shrew.</title>
        <authorList>
            <person name="Fan Y."/>
            <person name="Huang Z.Y."/>
            <person name="Cao C.C."/>
            <person name="Chen C.S."/>
            <person name="Chen Y.X."/>
            <person name="Fan D.D."/>
            <person name="He J."/>
            <person name="Hou H.L."/>
            <person name="Hu L."/>
            <person name="Hu X.T."/>
            <person name="Jiang X.T."/>
            <person name="Lai R."/>
            <person name="Lang Y.S."/>
            <person name="Liang B."/>
            <person name="Liao S.G."/>
            <person name="Mu D."/>
            <person name="Ma Y.Y."/>
            <person name="Niu Y.Y."/>
            <person name="Sun X.Q."/>
            <person name="Xia J.Q."/>
            <person name="Xiao J."/>
            <person name="Xiong Z.Q."/>
            <person name="Xu L."/>
            <person name="Yang L."/>
            <person name="Zhang Y."/>
            <person name="Zhao W."/>
            <person name="Zhao X.D."/>
            <person name="Zheng Y.T."/>
            <person name="Zhou J.M."/>
            <person name="Zhu Y.B."/>
            <person name="Zhang G.J."/>
            <person name="Wang J."/>
            <person name="Yao Y.G."/>
        </authorList>
    </citation>
    <scope>NUCLEOTIDE SEQUENCE [LARGE SCALE GENOMIC DNA]</scope>
</reference>
<feature type="domain" description="Lipid-binding serum glycoprotein N-terminal" evidence="2">
    <location>
        <begin position="109"/>
        <end position="225"/>
    </location>
</feature>
<dbReference type="PANTHER" id="PTHR40142">
    <property type="entry name" value="BPI FOLD-CONTAINING FAMILY B, MEMBER 9B-RELATED"/>
    <property type="match status" value="1"/>
</dbReference>
<keyword evidence="4" id="KW-1185">Reference proteome</keyword>
<keyword evidence="1" id="KW-0732">Signal</keyword>
<dbReference type="Gene3D" id="3.15.10.10">
    <property type="entry name" value="Bactericidal permeability-increasing protein, domain 1"/>
    <property type="match status" value="1"/>
</dbReference>
<evidence type="ECO:0000256" key="1">
    <source>
        <dbReference type="SAM" id="SignalP"/>
    </source>
</evidence>
<dbReference type="GO" id="GO:0008289">
    <property type="term" value="F:lipid binding"/>
    <property type="evidence" value="ECO:0007669"/>
    <property type="project" value="InterPro"/>
</dbReference>
<protein>
    <submittedName>
        <fullName evidence="3">Vomeromodulin</fullName>
    </submittedName>
</protein>
<dbReference type="InParanoid" id="L9L797"/>
<dbReference type="PANTHER" id="PTHR40142:SF1">
    <property type="entry name" value="BPI FOLD CONTAINING FAMILY B, MEMBER 9B-RELATED"/>
    <property type="match status" value="1"/>
</dbReference>
<feature type="chain" id="PRO_5004000100" evidence="1">
    <location>
        <begin position="20"/>
        <end position="948"/>
    </location>
</feature>
<reference evidence="4" key="1">
    <citation type="submission" date="2012-07" db="EMBL/GenBank/DDBJ databases">
        <title>Genome of the Chinese tree shrew, a rising model animal genetically related to primates.</title>
        <authorList>
            <person name="Zhang G."/>
            <person name="Fan Y."/>
            <person name="Yao Y."/>
            <person name="Huang Z."/>
        </authorList>
    </citation>
    <scope>NUCLEOTIDE SEQUENCE [LARGE SCALE GENOMIC DNA]</scope>
</reference>
<dbReference type="InterPro" id="IPR034433">
    <property type="entry name" value="Vomeromodulin"/>
</dbReference>
<name>L9L797_TUPCH</name>
<evidence type="ECO:0000313" key="3">
    <source>
        <dbReference type="EMBL" id="ELW69557.1"/>
    </source>
</evidence>